<dbReference type="EMBL" id="JAIZPD010000005">
    <property type="protein sequence ID" value="KAH0963432.1"/>
    <property type="molecule type" value="Genomic_DNA"/>
</dbReference>
<organism evidence="1 2">
    <name type="scientific">Hirsutella rhossiliensis</name>
    <dbReference type="NCBI Taxonomy" id="111463"/>
    <lineage>
        <taxon>Eukaryota</taxon>
        <taxon>Fungi</taxon>
        <taxon>Dikarya</taxon>
        <taxon>Ascomycota</taxon>
        <taxon>Pezizomycotina</taxon>
        <taxon>Sordariomycetes</taxon>
        <taxon>Hypocreomycetidae</taxon>
        <taxon>Hypocreales</taxon>
        <taxon>Ophiocordycipitaceae</taxon>
        <taxon>Hirsutella</taxon>
    </lineage>
</organism>
<dbReference type="AlphaFoldDB" id="A0A9P8N2B9"/>
<keyword evidence="2" id="KW-1185">Reference proteome</keyword>
<dbReference type="Pfam" id="PF12311">
    <property type="entry name" value="DUF3632"/>
    <property type="match status" value="1"/>
</dbReference>
<dbReference type="RefSeq" id="XP_044720945.1">
    <property type="nucleotide sequence ID" value="XM_044864413.1"/>
</dbReference>
<protein>
    <submittedName>
        <fullName evidence="1">Uncharacterized protein</fullName>
    </submittedName>
</protein>
<gene>
    <name evidence="1" type="ORF">HRG_05942</name>
</gene>
<dbReference type="Proteomes" id="UP000824596">
    <property type="component" value="Unassembled WGS sequence"/>
</dbReference>
<dbReference type="OrthoDB" id="3350591at2759"/>
<accession>A0A9P8N2B9</accession>
<dbReference type="InterPro" id="IPR022085">
    <property type="entry name" value="OpdG"/>
</dbReference>
<dbReference type="GeneID" id="68355071"/>
<sequence length="311" mass="35453">MAAQDGTLDARLFDDDDDAEDLVFKQPLDALVTQASTPARAAAQIDEWVVSEANRRYRELEERNPPFELADDESLYLVGPNASRHMHMLFDSVARLCSAFEPGSTAQDALVDFIVQLKALPKHNVPHSRFDEDENPVGNDRLLLWPLGTPSAKVFMLAFHREAEDLAYPFSDVEEPNSESQQRWRNLQSFIARITTLDLIDCSEVCALFYILPSSHMYPDLEKRGSGGINRIAGDLKAAAQWLLGHSVRQWVYERCRKNAEDAADGSREVWSMRNWKTWKEQMAFIAEDERFSEETRLLARSLLEKMDTQG</sequence>
<name>A0A9P8N2B9_9HYPO</name>
<evidence type="ECO:0000313" key="2">
    <source>
        <dbReference type="Proteomes" id="UP000824596"/>
    </source>
</evidence>
<comment type="caution">
    <text evidence="1">The sequence shown here is derived from an EMBL/GenBank/DDBJ whole genome shotgun (WGS) entry which is preliminary data.</text>
</comment>
<dbReference type="InterPro" id="IPR053204">
    <property type="entry name" value="Oxopyrrolidines_Biosynth-assoc"/>
</dbReference>
<reference evidence="1" key="1">
    <citation type="submission" date="2021-09" db="EMBL/GenBank/DDBJ databases">
        <title>A high-quality genome of the endoparasitic fungus Hirsutella rhossiliensis with a comparison of Hirsutella genomes reveals transposable elements contributing to genome size variation.</title>
        <authorList>
            <person name="Lin R."/>
            <person name="Jiao Y."/>
            <person name="Sun X."/>
            <person name="Ling J."/>
            <person name="Xie B."/>
            <person name="Cheng X."/>
        </authorList>
    </citation>
    <scope>NUCLEOTIDE SEQUENCE</scope>
    <source>
        <strain evidence="1">HR02</strain>
    </source>
</reference>
<proteinExistence type="predicted"/>
<dbReference type="PANTHER" id="PTHR38797">
    <property type="entry name" value="NUCLEAR PORE COMPLEX PROTEIN NUP85-RELATED"/>
    <property type="match status" value="1"/>
</dbReference>
<dbReference type="PANTHER" id="PTHR38797:SF4">
    <property type="entry name" value="NUCLEAR PORE COMPLEX PROTEIN NUP85"/>
    <property type="match status" value="1"/>
</dbReference>
<evidence type="ECO:0000313" key="1">
    <source>
        <dbReference type="EMBL" id="KAH0963432.1"/>
    </source>
</evidence>